<feature type="region of interest" description="Disordered" evidence="1">
    <location>
        <begin position="1"/>
        <end position="51"/>
    </location>
</feature>
<accession>A0A9D2M1E8</accession>
<dbReference type="AlphaFoldDB" id="A0A9D2M1E8"/>
<sequence>MSSLKDFINHDMEHKPNEVRGRTQVKTKRERNTSAYGAPHSTFNGRDGSASLTNNARRRLEAMNGISLRPEMFYTQQEAAATPDGVWESRRTVDHHLHSKEEFPHG</sequence>
<name>A0A9D2M1E8_9FIRM</name>
<protein>
    <submittedName>
        <fullName evidence="2">Uncharacterized protein</fullName>
    </submittedName>
</protein>
<dbReference type="EMBL" id="DWYA01000034">
    <property type="protein sequence ID" value="HJB39412.1"/>
    <property type="molecule type" value="Genomic_DNA"/>
</dbReference>
<gene>
    <name evidence="2" type="ORF">H9943_03340</name>
</gene>
<dbReference type="Proteomes" id="UP000824209">
    <property type="component" value="Unassembled WGS sequence"/>
</dbReference>
<evidence type="ECO:0000313" key="2">
    <source>
        <dbReference type="EMBL" id="HJB39412.1"/>
    </source>
</evidence>
<evidence type="ECO:0000256" key="1">
    <source>
        <dbReference type="SAM" id="MobiDB-lite"/>
    </source>
</evidence>
<organism evidence="2 3">
    <name type="scientific">Candidatus Ruthenibacterium avium</name>
    <dbReference type="NCBI Taxonomy" id="2838751"/>
    <lineage>
        <taxon>Bacteria</taxon>
        <taxon>Bacillati</taxon>
        <taxon>Bacillota</taxon>
        <taxon>Clostridia</taxon>
        <taxon>Eubacteriales</taxon>
        <taxon>Oscillospiraceae</taxon>
        <taxon>Ruthenibacterium</taxon>
    </lineage>
</organism>
<reference evidence="2" key="1">
    <citation type="journal article" date="2021" name="PeerJ">
        <title>Extensive microbial diversity within the chicken gut microbiome revealed by metagenomics and culture.</title>
        <authorList>
            <person name="Gilroy R."/>
            <person name="Ravi A."/>
            <person name="Getino M."/>
            <person name="Pursley I."/>
            <person name="Horton D.L."/>
            <person name="Alikhan N.F."/>
            <person name="Baker D."/>
            <person name="Gharbi K."/>
            <person name="Hall N."/>
            <person name="Watson M."/>
            <person name="Adriaenssens E.M."/>
            <person name="Foster-Nyarko E."/>
            <person name="Jarju S."/>
            <person name="Secka A."/>
            <person name="Antonio M."/>
            <person name="Oren A."/>
            <person name="Chaudhuri R.R."/>
            <person name="La Ragione R."/>
            <person name="Hildebrand F."/>
            <person name="Pallen M.J."/>
        </authorList>
    </citation>
    <scope>NUCLEOTIDE SEQUENCE</scope>
    <source>
        <strain evidence="2">ChiBcec8-14828</strain>
    </source>
</reference>
<proteinExistence type="predicted"/>
<reference evidence="2" key="2">
    <citation type="submission" date="2021-04" db="EMBL/GenBank/DDBJ databases">
        <authorList>
            <person name="Gilroy R."/>
        </authorList>
    </citation>
    <scope>NUCLEOTIDE SEQUENCE</scope>
    <source>
        <strain evidence="2">ChiBcec8-14828</strain>
    </source>
</reference>
<evidence type="ECO:0000313" key="3">
    <source>
        <dbReference type="Proteomes" id="UP000824209"/>
    </source>
</evidence>
<feature type="compositionally biased region" description="Basic and acidic residues" evidence="1">
    <location>
        <begin position="7"/>
        <end position="21"/>
    </location>
</feature>
<comment type="caution">
    <text evidence="2">The sequence shown here is derived from an EMBL/GenBank/DDBJ whole genome shotgun (WGS) entry which is preliminary data.</text>
</comment>